<protein>
    <recommendedName>
        <fullName evidence="3">DUF4886 domain-containing protein</fullName>
    </recommendedName>
</protein>
<gene>
    <name evidence="1" type="ORF">bsdtb5_13600</name>
</gene>
<reference evidence="1 2" key="1">
    <citation type="submission" date="2020-11" db="EMBL/GenBank/DDBJ databases">
        <title>Draft genome sequencing of a Lachnospiraceae strain isolated from anoxic soil subjected to BSD treatment.</title>
        <authorList>
            <person name="Uek A."/>
            <person name="Tonouchi A."/>
        </authorList>
    </citation>
    <scope>NUCLEOTIDE SEQUENCE [LARGE SCALE GENOMIC DNA]</scope>
    <source>
        <strain evidence="1 2">TB5</strain>
    </source>
</reference>
<sequence length="284" mass="31806">MKKFLLPSKKSSYPVQKHLLNTLAFILIVVLTLGYSLSNGVDSIKTQAASKKLIKKKVLFVGNSFTYKNDLPNMFKKLALSGGYNITIGSSTYGGYTLLQHSDADDEKGKITLSKITSKKWDYVVLQEQSQFPAYDNLREEMYEGARKLDKVIKDNESTPIFFMTWGYKNGDTYNSVDATKTFEGMQEQIQIGYETIADELSDQISPVGIAWLNAYQTYPNINLWAADNKHPSIAGTYLTACVMYETLLGKSPVGLEFTYKLSIEKAKALQEIAHNTCAAYIAE</sequence>
<dbReference type="AlphaFoldDB" id="A0A7R7EJY0"/>
<accession>A0A7R7EJY0</accession>
<dbReference type="KEGG" id="ahb:bsdtb5_13600"/>
<evidence type="ECO:0008006" key="3">
    <source>
        <dbReference type="Google" id="ProtNLM"/>
    </source>
</evidence>
<dbReference type="Proteomes" id="UP000595897">
    <property type="component" value="Chromosome"/>
</dbReference>
<evidence type="ECO:0000313" key="2">
    <source>
        <dbReference type="Proteomes" id="UP000595897"/>
    </source>
</evidence>
<proteinExistence type="predicted"/>
<name>A0A7R7EJY0_9FIRM</name>
<dbReference type="Gene3D" id="3.40.50.1110">
    <property type="entry name" value="SGNH hydrolase"/>
    <property type="match status" value="1"/>
</dbReference>
<keyword evidence="2" id="KW-1185">Reference proteome</keyword>
<dbReference type="SUPFAM" id="SSF52266">
    <property type="entry name" value="SGNH hydrolase"/>
    <property type="match status" value="1"/>
</dbReference>
<dbReference type="InterPro" id="IPR036514">
    <property type="entry name" value="SGNH_hydro_sf"/>
</dbReference>
<organism evidence="1 2">
    <name type="scientific">Anaeromicropila herbilytica</name>
    <dbReference type="NCBI Taxonomy" id="2785025"/>
    <lineage>
        <taxon>Bacteria</taxon>
        <taxon>Bacillati</taxon>
        <taxon>Bacillota</taxon>
        <taxon>Clostridia</taxon>
        <taxon>Lachnospirales</taxon>
        <taxon>Lachnospiraceae</taxon>
        <taxon>Anaeromicropila</taxon>
    </lineage>
</organism>
<dbReference type="EMBL" id="AP024169">
    <property type="protein sequence ID" value="BCN30065.1"/>
    <property type="molecule type" value="Genomic_DNA"/>
</dbReference>
<dbReference type="RefSeq" id="WP_271715314.1">
    <property type="nucleotide sequence ID" value="NZ_AP024169.1"/>
</dbReference>
<evidence type="ECO:0000313" key="1">
    <source>
        <dbReference type="EMBL" id="BCN30065.1"/>
    </source>
</evidence>